<evidence type="ECO:0000256" key="1">
    <source>
        <dbReference type="ARBA" id="ARBA00022737"/>
    </source>
</evidence>
<dbReference type="EMBL" id="CM007902">
    <property type="protein sequence ID" value="OTG01156.1"/>
    <property type="molecule type" value="Genomic_DNA"/>
</dbReference>
<dbReference type="PANTHER" id="PTHR24126:SF42">
    <property type="entry name" value="PROTEIN VAPYRIN-LIKE-LIKE"/>
    <property type="match status" value="1"/>
</dbReference>
<evidence type="ECO:0000259" key="4">
    <source>
        <dbReference type="PROSITE" id="PS50202"/>
    </source>
</evidence>
<dbReference type="InParanoid" id="A0A251SS99"/>
<keyword evidence="2 3" id="KW-0040">ANK repeat</keyword>
<feature type="repeat" description="ANK" evidence="3">
    <location>
        <begin position="273"/>
        <end position="305"/>
    </location>
</feature>
<keyword evidence="7" id="KW-1185">Reference proteome</keyword>
<dbReference type="Pfam" id="PF12796">
    <property type="entry name" value="Ank_2"/>
    <property type="match status" value="3"/>
</dbReference>
<dbReference type="InterPro" id="IPR002110">
    <property type="entry name" value="Ankyrin_rpt"/>
</dbReference>
<dbReference type="PROSITE" id="PS50297">
    <property type="entry name" value="ANK_REP_REGION"/>
    <property type="match status" value="7"/>
</dbReference>
<dbReference type="OrthoDB" id="194358at2759"/>
<dbReference type="Proteomes" id="UP000215914">
    <property type="component" value="Chromosome 13"/>
</dbReference>
<protein>
    <submittedName>
        <fullName evidence="5">Non-specific serine/threonine protein kinase</fullName>
        <ecNumber evidence="5">2.7.11.1</ecNumber>
    </submittedName>
    <submittedName>
        <fullName evidence="6">Putative papD-like, Ankyrin repeat-containing domain protein</fullName>
    </submittedName>
</protein>
<keyword evidence="5" id="KW-0418">Kinase</keyword>
<keyword evidence="5" id="KW-0723">Serine/threonine-protein kinase</keyword>
<proteinExistence type="predicted"/>
<feature type="repeat" description="ANK" evidence="3">
    <location>
        <begin position="307"/>
        <end position="339"/>
    </location>
</feature>
<reference evidence="5 7" key="1">
    <citation type="journal article" date="2017" name="Nature">
        <title>The sunflower genome provides insights into oil metabolism, flowering and Asterid evolution.</title>
        <authorList>
            <person name="Badouin H."/>
            <person name="Gouzy J."/>
            <person name="Grassa C.J."/>
            <person name="Murat F."/>
            <person name="Staton S.E."/>
            <person name="Cottret L."/>
            <person name="Lelandais-Briere C."/>
            <person name="Owens G.L."/>
            <person name="Carrere S."/>
            <person name="Mayjonade B."/>
            <person name="Legrand L."/>
            <person name="Gill N."/>
            <person name="Kane N.C."/>
            <person name="Bowers J.E."/>
            <person name="Hubner S."/>
            <person name="Bellec A."/>
            <person name="Berard A."/>
            <person name="Berges H."/>
            <person name="Blanchet N."/>
            <person name="Boniface M.C."/>
            <person name="Brunel D."/>
            <person name="Catrice O."/>
            <person name="Chaidir N."/>
            <person name="Claudel C."/>
            <person name="Donnadieu C."/>
            <person name="Faraut T."/>
            <person name="Fievet G."/>
            <person name="Helmstetter N."/>
            <person name="King M."/>
            <person name="Knapp S.J."/>
            <person name="Lai Z."/>
            <person name="Le Paslier M.C."/>
            <person name="Lippi Y."/>
            <person name="Lorenzon L."/>
            <person name="Mandel J.R."/>
            <person name="Marage G."/>
            <person name="Marchand G."/>
            <person name="Marquand E."/>
            <person name="Bret-Mestries E."/>
            <person name="Morien E."/>
            <person name="Nambeesan S."/>
            <person name="Nguyen T."/>
            <person name="Pegot-Espagnet P."/>
            <person name="Pouilly N."/>
            <person name="Raftis F."/>
            <person name="Sallet E."/>
            <person name="Schiex T."/>
            <person name="Thomas J."/>
            <person name="Vandecasteele C."/>
            <person name="Vares D."/>
            <person name="Vear F."/>
            <person name="Vautrin S."/>
            <person name="Crespi M."/>
            <person name="Mangin B."/>
            <person name="Burke J.M."/>
            <person name="Salse J."/>
            <person name="Munos S."/>
            <person name="Vincourt P."/>
            <person name="Rieseberg L.H."/>
            <person name="Langlade N.B."/>
        </authorList>
    </citation>
    <scope>NUCLEOTIDE SEQUENCE [LARGE SCALE GENOMIC DNA]</scope>
    <source>
        <strain evidence="7">cv. SF193</strain>
        <tissue evidence="5">Leaves</tissue>
    </source>
</reference>
<dbReference type="EC" id="2.7.11.1" evidence="5"/>
<dbReference type="InterPro" id="IPR036770">
    <property type="entry name" value="Ankyrin_rpt-contain_sf"/>
</dbReference>
<dbReference type="InterPro" id="IPR008962">
    <property type="entry name" value="PapD-like_sf"/>
</dbReference>
<dbReference type="Gene3D" id="1.25.40.20">
    <property type="entry name" value="Ankyrin repeat-containing domain"/>
    <property type="match status" value="4"/>
</dbReference>
<dbReference type="InterPro" id="IPR000535">
    <property type="entry name" value="MSP_dom"/>
</dbReference>
<dbReference type="OMA" id="DWLGKSA"/>
<dbReference type="GO" id="GO:0004674">
    <property type="term" value="F:protein serine/threonine kinase activity"/>
    <property type="evidence" value="ECO:0007669"/>
    <property type="project" value="UniProtKB-KW"/>
</dbReference>
<evidence type="ECO:0000313" key="6">
    <source>
        <dbReference type="EMBL" id="OTG01156.1"/>
    </source>
</evidence>
<dbReference type="Gramene" id="mRNA:HanXRQr2_Chr13g0583401">
    <property type="protein sequence ID" value="CDS:HanXRQr2_Chr13g0583401.1"/>
    <property type="gene ID" value="HanXRQr2_Chr13g0583401"/>
</dbReference>
<dbReference type="SUPFAM" id="SSF49354">
    <property type="entry name" value="PapD-like"/>
    <property type="match status" value="1"/>
</dbReference>
<dbReference type="EMBL" id="MNCJ02000328">
    <property type="protein sequence ID" value="KAF5772968.1"/>
    <property type="molecule type" value="Genomic_DNA"/>
</dbReference>
<dbReference type="Pfam" id="PF00635">
    <property type="entry name" value="Motile_Sperm"/>
    <property type="match status" value="1"/>
</dbReference>
<feature type="repeat" description="ANK" evidence="3">
    <location>
        <begin position="427"/>
        <end position="459"/>
    </location>
</feature>
<accession>A0A251SS99</accession>
<name>A0A251SS99_HELAN</name>
<evidence type="ECO:0000256" key="2">
    <source>
        <dbReference type="ARBA" id="ARBA00023043"/>
    </source>
</evidence>
<feature type="repeat" description="ANK" evidence="3">
    <location>
        <begin position="240"/>
        <end position="272"/>
    </location>
</feature>
<dbReference type="PROSITE" id="PS50088">
    <property type="entry name" value="ANK_REPEAT"/>
    <property type="match status" value="7"/>
</dbReference>
<reference evidence="5" key="3">
    <citation type="submission" date="2020-06" db="EMBL/GenBank/DDBJ databases">
        <title>Helianthus annuus Genome sequencing and assembly Release 2.</title>
        <authorList>
            <person name="Gouzy J."/>
            <person name="Langlade N."/>
            <person name="Munos S."/>
        </authorList>
    </citation>
    <scope>NUCLEOTIDE SEQUENCE</scope>
    <source>
        <tissue evidence="5">Leaves</tissue>
    </source>
</reference>
<sequence>MDRLITLEPSNVVAIRVEPSEKCYGKLTLRNVMYTMPVAFQLKPVNKVAYMVRPQTGIIPPLTTVTVEIAYDLPPNSNLPESYPYCGDSFLLHSVVVPDAAVKTTSMNGSVPSDWFTTRKKQVFVDSGIKVIFVGSVVLAKLVTDGSIDEIRDVLEKSDPTWKAVDSMDSEGRTLLHLAVSHGRADLVQVLLEYKPDVDARSTRTRIGTTPLEAAVASGESLIVELLLANQATIDRLDPSTWGPIHLAAGGGHVDILRLLLVKGVDVDAVTKDGNTALHLAVEERRRDCARMLLNCGARFDICNSSAGETPLHIAAALGDESMVKLLIQKGANKNIQNRDRKTAYDVAFEHGHTRLYEVLGLADNLCVATRKGDIRAIKKLLEGGVTVNGQDQHGWTVLHRASFKGRAEIVQILIKKGVDIDARDEDGYTALHCAVESGHADVIELLVKKGADVDARTNKGATAMQIAKSLNYTGITRVLVDSSKTTGSRYGNETGSMKKRTTRGLAIRGSFDQSAAPLTVN</sequence>
<dbReference type="InterPro" id="IPR013783">
    <property type="entry name" value="Ig-like_fold"/>
</dbReference>
<dbReference type="PANTHER" id="PTHR24126">
    <property type="entry name" value="ANKYRIN REPEAT, PH AND SEC7 DOMAIN CONTAINING PROTEIN SECG-RELATED"/>
    <property type="match status" value="1"/>
</dbReference>
<dbReference type="PROSITE" id="PS50202">
    <property type="entry name" value="MSP"/>
    <property type="match status" value="1"/>
</dbReference>
<keyword evidence="1" id="KW-0677">Repeat</keyword>
<feature type="repeat" description="ANK" evidence="3">
    <location>
        <begin position="207"/>
        <end position="239"/>
    </location>
</feature>
<dbReference type="AlphaFoldDB" id="A0A251SS99"/>
<dbReference type="Pfam" id="PF00023">
    <property type="entry name" value="Ank"/>
    <property type="match status" value="1"/>
</dbReference>
<dbReference type="SMART" id="SM00248">
    <property type="entry name" value="ANK"/>
    <property type="match status" value="8"/>
</dbReference>
<dbReference type="SMR" id="A0A251SS99"/>
<evidence type="ECO:0000313" key="5">
    <source>
        <dbReference type="EMBL" id="KAF5772968.1"/>
    </source>
</evidence>
<evidence type="ECO:0000313" key="7">
    <source>
        <dbReference type="Proteomes" id="UP000215914"/>
    </source>
</evidence>
<keyword evidence="5" id="KW-0808">Transferase</keyword>
<gene>
    <name evidence="6" type="ORF">HannXRQ_Chr13g0398991</name>
    <name evidence="5" type="ORF">HanXRQr2_Chr13g0583401</name>
</gene>
<dbReference type="SUPFAM" id="SSF48403">
    <property type="entry name" value="Ankyrin repeat"/>
    <property type="match status" value="1"/>
</dbReference>
<dbReference type="PRINTS" id="PR01415">
    <property type="entry name" value="ANKYRIN"/>
</dbReference>
<dbReference type="Gene3D" id="2.60.40.10">
    <property type="entry name" value="Immunoglobulins"/>
    <property type="match status" value="1"/>
</dbReference>
<reference evidence="6" key="2">
    <citation type="submission" date="2017-02" db="EMBL/GenBank/DDBJ databases">
        <title>Sunflower complete genome.</title>
        <authorList>
            <person name="Langlade N."/>
            <person name="Munos S."/>
        </authorList>
    </citation>
    <scope>NUCLEOTIDE SEQUENCE [LARGE SCALE GENOMIC DNA]</scope>
    <source>
        <tissue evidence="6">Leaves</tissue>
    </source>
</reference>
<feature type="repeat" description="ANK" evidence="3">
    <location>
        <begin position="171"/>
        <end position="203"/>
    </location>
</feature>
<evidence type="ECO:0000256" key="3">
    <source>
        <dbReference type="PROSITE-ProRule" id="PRU00023"/>
    </source>
</evidence>
<dbReference type="STRING" id="4232.A0A251SS99"/>
<organism evidence="6 7">
    <name type="scientific">Helianthus annuus</name>
    <name type="common">Common sunflower</name>
    <dbReference type="NCBI Taxonomy" id="4232"/>
    <lineage>
        <taxon>Eukaryota</taxon>
        <taxon>Viridiplantae</taxon>
        <taxon>Streptophyta</taxon>
        <taxon>Embryophyta</taxon>
        <taxon>Tracheophyta</taxon>
        <taxon>Spermatophyta</taxon>
        <taxon>Magnoliopsida</taxon>
        <taxon>eudicotyledons</taxon>
        <taxon>Gunneridae</taxon>
        <taxon>Pentapetalae</taxon>
        <taxon>asterids</taxon>
        <taxon>campanulids</taxon>
        <taxon>Asterales</taxon>
        <taxon>Asteraceae</taxon>
        <taxon>Asteroideae</taxon>
        <taxon>Heliantheae alliance</taxon>
        <taxon>Heliantheae</taxon>
        <taxon>Helianthus</taxon>
    </lineage>
</organism>
<feature type="repeat" description="ANK" evidence="3">
    <location>
        <begin position="394"/>
        <end position="426"/>
    </location>
</feature>
<feature type="domain" description="MSP" evidence="4">
    <location>
        <begin position="4"/>
        <end position="134"/>
    </location>
</feature>